<name>A0A1I8AEZ2_9BILA</name>
<dbReference type="Proteomes" id="UP000095287">
    <property type="component" value="Unplaced"/>
</dbReference>
<feature type="compositionally biased region" description="Basic and acidic residues" evidence="1">
    <location>
        <begin position="49"/>
        <end position="58"/>
    </location>
</feature>
<feature type="region of interest" description="Disordered" evidence="1">
    <location>
        <begin position="46"/>
        <end position="75"/>
    </location>
</feature>
<protein>
    <submittedName>
        <fullName evidence="3">Secreted protein</fullName>
    </submittedName>
</protein>
<evidence type="ECO:0000256" key="1">
    <source>
        <dbReference type="SAM" id="MobiDB-lite"/>
    </source>
</evidence>
<reference evidence="3" key="1">
    <citation type="submission" date="2016-11" db="UniProtKB">
        <authorList>
            <consortium name="WormBaseParasite"/>
        </authorList>
    </citation>
    <scope>IDENTIFICATION</scope>
</reference>
<sequence>MVAPFLWFSFEAQHTAFPATTSLSSFFSGQQRSFPASFLANFSPVGKHPTSEVSDKETVVPTRGGQQRVVSNHVPREQSCTRASLHYVCTSPNH</sequence>
<organism evidence="2 3">
    <name type="scientific">Steinernema glaseri</name>
    <dbReference type="NCBI Taxonomy" id="37863"/>
    <lineage>
        <taxon>Eukaryota</taxon>
        <taxon>Metazoa</taxon>
        <taxon>Ecdysozoa</taxon>
        <taxon>Nematoda</taxon>
        <taxon>Chromadorea</taxon>
        <taxon>Rhabditida</taxon>
        <taxon>Tylenchina</taxon>
        <taxon>Panagrolaimomorpha</taxon>
        <taxon>Strongyloidoidea</taxon>
        <taxon>Steinernematidae</taxon>
        <taxon>Steinernema</taxon>
    </lineage>
</organism>
<evidence type="ECO:0000313" key="2">
    <source>
        <dbReference type="Proteomes" id="UP000095287"/>
    </source>
</evidence>
<dbReference type="AlphaFoldDB" id="A0A1I8AEZ2"/>
<evidence type="ECO:0000313" key="3">
    <source>
        <dbReference type="WBParaSite" id="L893_g5108.t1"/>
    </source>
</evidence>
<dbReference type="WBParaSite" id="L893_g5108.t1">
    <property type="protein sequence ID" value="L893_g5108.t1"/>
    <property type="gene ID" value="L893_g5108"/>
</dbReference>
<keyword evidence="2" id="KW-1185">Reference proteome</keyword>
<accession>A0A1I8AEZ2</accession>
<proteinExistence type="predicted"/>